<dbReference type="EMBL" id="KY513280">
    <property type="protein sequence ID" value="AQM74939.1"/>
    <property type="molecule type" value="Genomic_DNA"/>
</dbReference>
<organism evidence="1">
    <name type="scientific">Enterococcus faecalis</name>
    <name type="common">Streptococcus faecalis</name>
    <dbReference type="NCBI Taxonomy" id="1351"/>
    <lineage>
        <taxon>Bacteria</taxon>
        <taxon>Bacillati</taxon>
        <taxon>Bacillota</taxon>
        <taxon>Bacilli</taxon>
        <taxon>Lactobacillales</taxon>
        <taxon>Enterococcaceae</taxon>
        <taxon>Enterococcus</taxon>
    </lineage>
</organism>
<dbReference type="RefSeq" id="WP_065813863.1">
    <property type="nucleotide sequence ID" value="NZ_AP018542.1"/>
</dbReference>
<evidence type="ECO:0000313" key="1">
    <source>
        <dbReference type="EMBL" id="AQM74939.1"/>
    </source>
</evidence>
<sequence>MVLVEWYVKIREVTRVYMNQCYERRENLDLKLTSHDYQKRLDRIDIGNSVEQALYYPIQLLLESILDDRFWVTDTSLRSRKDVGNFKSVPDLMIFDENHGINTDKLTNSVAVLEIKYFPWKPENRLDTNQNQAESYLEKTNKVIYTNGIEWRFISKEKDMETICLGNDNNIPDSYYEVIDRNKLESQIHWKKEQKFNEAWEDLKDKIKDFI</sequence>
<name>A0A1U7ENX7_ENTFL</name>
<keyword evidence="1" id="KW-0614">Plasmid</keyword>
<accession>A0A1U7ENX7</accession>
<geneLocation type="plasmid" evidence="1">
    <name>p6742_1</name>
</geneLocation>
<reference evidence="1" key="1">
    <citation type="journal article" date="2017" name="Eur. J. Clin. Microbiol. Infect. Dis.">
        <title>Linezolid-resistant enterococci in Polish hospitals: species, clonality and determinants of linezolid resistance.</title>
        <authorList>
            <person name="Gawryszewska I."/>
            <person name="Zabicka D."/>
            <person name="Hryniewicz W."/>
            <person name="Sadowy E."/>
        </authorList>
    </citation>
    <scope>NUCLEOTIDE SEQUENCE</scope>
    <source>
        <strain evidence="1">6742</strain>
        <plasmid evidence="1">p6742_1</plasmid>
    </source>
</reference>
<dbReference type="AlphaFoldDB" id="A0A1U7ENX7"/>
<proteinExistence type="predicted"/>
<protein>
    <submittedName>
        <fullName evidence="1">Uncharacterized protein</fullName>
    </submittedName>
</protein>